<keyword evidence="4" id="KW-1185">Reference proteome</keyword>
<dbReference type="Proteomes" id="UP001464891">
    <property type="component" value="Unassembled WGS sequence"/>
</dbReference>
<dbReference type="PANTHER" id="PTHR33542">
    <property type="entry name" value="SIROHYDROCHLORIN FERROCHELATASE, CHLOROPLASTIC"/>
    <property type="match status" value="1"/>
</dbReference>
<dbReference type="InterPro" id="IPR002762">
    <property type="entry name" value="CbiX-like"/>
</dbReference>
<dbReference type="EMBL" id="JAMPKM010000004">
    <property type="protein sequence ID" value="MEP0817308.1"/>
    <property type="molecule type" value="Genomic_DNA"/>
</dbReference>
<name>A0ABV0J6A1_9CYAN</name>
<dbReference type="SUPFAM" id="SSF53800">
    <property type="entry name" value="Chelatase"/>
    <property type="match status" value="2"/>
</dbReference>
<dbReference type="CDD" id="cd03416">
    <property type="entry name" value="CbiX_SirB_N"/>
    <property type="match status" value="1"/>
</dbReference>
<sequence length="293" mass="31937">MNLPSAYLLVFHGSRDPRPAIAVEQLALLVSKEIQQRYHLWDEGQDVAPRLSYVGSPYSAEGWLTPTVASTPATISNPRLPLVGTACLELGPQPLHQQIQQFGDRILALKRQQVLQIESSLMQLVPLFLLPGVHVMEDIPTEVELAQTALDSHLNLQICPYLGTHPNLVQLLANQMAAASVDVWILLSHGSRRPEANAPIEAIATQLKAMPAYWSVPPNLESTVADLVQMGHHRVGILPYFLFAGGITDAIAQLVTRLSWQFPEIELTLAEPIGTSPALASLVLDLALSTVPS</sequence>
<reference evidence="3 4" key="1">
    <citation type="submission" date="2022-04" db="EMBL/GenBank/DDBJ databases">
        <title>Positive selection, recombination, and allopatry shape intraspecific diversity of widespread and dominant cyanobacteria.</title>
        <authorList>
            <person name="Wei J."/>
            <person name="Shu W."/>
            <person name="Hu C."/>
        </authorList>
    </citation>
    <scope>NUCLEOTIDE SEQUENCE [LARGE SCALE GENOMIC DNA]</scope>
    <source>
        <strain evidence="3 4">GB2-A4</strain>
    </source>
</reference>
<dbReference type="Pfam" id="PF01903">
    <property type="entry name" value="CbiX"/>
    <property type="match status" value="2"/>
</dbReference>
<keyword evidence="1" id="KW-0479">Metal-binding</keyword>
<dbReference type="CDD" id="cd03414">
    <property type="entry name" value="CbiX_SirB_C"/>
    <property type="match status" value="1"/>
</dbReference>
<comment type="caution">
    <text evidence="3">The sequence shown here is derived from an EMBL/GenBank/DDBJ whole genome shotgun (WGS) entry which is preliminary data.</text>
</comment>
<protein>
    <submittedName>
        <fullName evidence="3">Sirohydrochlorin chelatase</fullName>
    </submittedName>
</protein>
<evidence type="ECO:0000313" key="3">
    <source>
        <dbReference type="EMBL" id="MEP0817308.1"/>
    </source>
</evidence>
<organism evidence="3 4">
    <name type="scientific">Trichocoleus desertorum GB2-A4</name>
    <dbReference type="NCBI Taxonomy" id="2933944"/>
    <lineage>
        <taxon>Bacteria</taxon>
        <taxon>Bacillati</taxon>
        <taxon>Cyanobacteriota</taxon>
        <taxon>Cyanophyceae</taxon>
        <taxon>Leptolyngbyales</taxon>
        <taxon>Trichocoleusaceae</taxon>
        <taxon>Trichocoleus</taxon>
    </lineage>
</organism>
<dbReference type="RefSeq" id="WP_190438229.1">
    <property type="nucleotide sequence ID" value="NZ_JAMPKM010000004.1"/>
</dbReference>
<dbReference type="InterPro" id="IPR050963">
    <property type="entry name" value="Sirohydro_Cobaltochel/CbiX"/>
</dbReference>
<dbReference type="Gene3D" id="3.40.50.1400">
    <property type="match status" value="2"/>
</dbReference>
<evidence type="ECO:0000256" key="1">
    <source>
        <dbReference type="ARBA" id="ARBA00022723"/>
    </source>
</evidence>
<gene>
    <name evidence="3" type="ORF">NC998_09385</name>
</gene>
<evidence type="ECO:0000313" key="4">
    <source>
        <dbReference type="Proteomes" id="UP001464891"/>
    </source>
</evidence>
<dbReference type="PANTHER" id="PTHR33542:SF3">
    <property type="entry name" value="SIROHYDROCHLORIN FERROCHELATASE, CHLOROPLASTIC"/>
    <property type="match status" value="1"/>
</dbReference>
<accession>A0ABV0J6A1</accession>
<keyword evidence="2" id="KW-0456">Lyase</keyword>
<evidence type="ECO:0000256" key="2">
    <source>
        <dbReference type="ARBA" id="ARBA00023239"/>
    </source>
</evidence>
<proteinExistence type="predicted"/>